<protein>
    <submittedName>
        <fullName evidence="1">Uncharacterized protein</fullName>
    </submittedName>
</protein>
<dbReference type="Proteomes" id="UP001157502">
    <property type="component" value="Chromosome 7"/>
</dbReference>
<keyword evidence="2" id="KW-1185">Reference proteome</keyword>
<organism evidence="1 2">
    <name type="scientific">Dallia pectoralis</name>
    <name type="common">Alaska blackfish</name>
    <dbReference type="NCBI Taxonomy" id="75939"/>
    <lineage>
        <taxon>Eukaryota</taxon>
        <taxon>Metazoa</taxon>
        <taxon>Chordata</taxon>
        <taxon>Craniata</taxon>
        <taxon>Vertebrata</taxon>
        <taxon>Euteleostomi</taxon>
        <taxon>Actinopterygii</taxon>
        <taxon>Neopterygii</taxon>
        <taxon>Teleostei</taxon>
        <taxon>Protacanthopterygii</taxon>
        <taxon>Esociformes</taxon>
        <taxon>Umbridae</taxon>
        <taxon>Dallia</taxon>
    </lineage>
</organism>
<proteinExistence type="predicted"/>
<sequence length="472" mass="54001">MTEAMDSLSCPICLEHLKWPVTTACGHSYCLDCIEGCWNLDKAKGVYKCPQCRQTFFPRPVLKKNIMLNDLVEKLKRTALQMSLPAHSYTGLGDVECDVCTGRRFKAVTTCLECQESYCNTHLQSHCQTADFKKHQLVAILTQTQDKSCSLHNKRLDVFCQTDRQWICCLCVMDEHKGHESAEAKTLKVDDLLEKQLKQRRSFYQQQIQEKEKKLIELKQSVTFIKHVIQAAVEDSEKIFTEMFCSMAKRRREVKEMIRAEEKCELSHVKEHLERLEQEISELRRGNELEQRLHTEDPRSFLQSLGGPADPTTPCSSLVSSSLGFDDLKRKITELMKTMDHICQEEVEKMAPSADTEKWWSVNQLVTLNLTDNQGFGFRIVGGDDTSDKIQITTILRDSAADRDGRLQSGDQLVSVDNVSVNRKTHEDVVALMRKAGHNRHVTLMVRRVQKDITNVLCRPLKETPTNSPGHT</sequence>
<evidence type="ECO:0000313" key="2">
    <source>
        <dbReference type="Proteomes" id="UP001157502"/>
    </source>
</evidence>
<evidence type="ECO:0000313" key="1">
    <source>
        <dbReference type="EMBL" id="KAJ8008735.1"/>
    </source>
</evidence>
<accession>A0ACC2GZ45</accession>
<comment type="caution">
    <text evidence="1">The sequence shown here is derived from an EMBL/GenBank/DDBJ whole genome shotgun (WGS) entry which is preliminary data.</text>
</comment>
<dbReference type="EMBL" id="CM055734">
    <property type="protein sequence ID" value="KAJ8008735.1"/>
    <property type="molecule type" value="Genomic_DNA"/>
</dbReference>
<gene>
    <name evidence="1" type="ORF">DPEC_G00081500</name>
</gene>
<reference evidence="1" key="1">
    <citation type="submission" date="2021-05" db="EMBL/GenBank/DDBJ databases">
        <authorList>
            <person name="Pan Q."/>
            <person name="Jouanno E."/>
            <person name="Zahm M."/>
            <person name="Klopp C."/>
            <person name="Cabau C."/>
            <person name="Louis A."/>
            <person name="Berthelot C."/>
            <person name="Parey E."/>
            <person name="Roest Crollius H."/>
            <person name="Montfort J."/>
            <person name="Robinson-Rechavi M."/>
            <person name="Bouchez O."/>
            <person name="Lampietro C."/>
            <person name="Lopez Roques C."/>
            <person name="Donnadieu C."/>
            <person name="Postlethwait J."/>
            <person name="Bobe J."/>
            <person name="Dillon D."/>
            <person name="Chandos A."/>
            <person name="von Hippel F."/>
            <person name="Guiguen Y."/>
        </authorList>
    </citation>
    <scope>NUCLEOTIDE SEQUENCE</scope>
    <source>
        <strain evidence="1">YG-Jan2019</strain>
    </source>
</reference>
<name>A0ACC2GZ45_DALPE</name>